<feature type="transmembrane region" description="Helical" evidence="1">
    <location>
        <begin position="67"/>
        <end position="84"/>
    </location>
</feature>
<evidence type="ECO:0008006" key="4">
    <source>
        <dbReference type="Google" id="ProtNLM"/>
    </source>
</evidence>
<keyword evidence="3" id="KW-1185">Reference proteome</keyword>
<proteinExistence type="predicted"/>
<dbReference type="AlphaFoldDB" id="A0A266Q4B5"/>
<feature type="transmembrane region" description="Helical" evidence="1">
    <location>
        <begin position="116"/>
        <end position="139"/>
    </location>
</feature>
<keyword evidence="1" id="KW-1133">Transmembrane helix</keyword>
<keyword evidence="1" id="KW-0472">Membrane</keyword>
<dbReference type="InterPro" id="IPR018643">
    <property type="entry name" value="DUF2069_membrane"/>
</dbReference>
<feature type="transmembrane region" description="Helical" evidence="1">
    <location>
        <begin position="91"/>
        <end position="110"/>
    </location>
</feature>
<organism evidence="2 3">
    <name type="scientific">Cellvibrio mixtus</name>
    <dbReference type="NCBI Taxonomy" id="39650"/>
    <lineage>
        <taxon>Bacteria</taxon>
        <taxon>Pseudomonadati</taxon>
        <taxon>Pseudomonadota</taxon>
        <taxon>Gammaproteobacteria</taxon>
        <taxon>Cellvibrionales</taxon>
        <taxon>Cellvibrionaceae</taxon>
        <taxon>Cellvibrio</taxon>
    </lineage>
</organism>
<dbReference type="Proteomes" id="UP000216101">
    <property type="component" value="Unassembled WGS sequence"/>
</dbReference>
<dbReference type="RefSeq" id="WP_078042467.1">
    <property type="nucleotide sequence ID" value="NZ_NHNI01000002.1"/>
</dbReference>
<evidence type="ECO:0000313" key="2">
    <source>
        <dbReference type="EMBL" id="OZY84672.1"/>
    </source>
</evidence>
<protein>
    <recommendedName>
        <fullName evidence="4">DUF2069 domain-containing protein</fullName>
    </recommendedName>
</protein>
<evidence type="ECO:0000256" key="1">
    <source>
        <dbReference type="SAM" id="Phobius"/>
    </source>
</evidence>
<accession>A0A266Q4B5</accession>
<evidence type="ECO:0000313" key="3">
    <source>
        <dbReference type="Proteomes" id="UP000216101"/>
    </source>
</evidence>
<name>A0A266Q4B5_9GAMM</name>
<gene>
    <name evidence="2" type="ORF">CBP51_15995</name>
</gene>
<reference evidence="3" key="1">
    <citation type="submission" date="2017-05" db="EMBL/GenBank/DDBJ databases">
        <authorList>
            <person name="Barney B.M."/>
        </authorList>
    </citation>
    <scope>NUCLEOTIDE SEQUENCE [LARGE SCALE GENOMIC DNA]</scope>
    <source>
        <strain evidence="3">PSBB022</strain>
    </source>
</reference>
<dbReference type="Pfam" id="PF09842">
    <property type="entry name" value="DUF2069"/>
    <property type="match status" value="1"/>
</dbReference>
<feature type="transmembrane region" description="Helical" evidence="1">
    <location>
        <begin position="43"/>
        <end position="61"/>
    </location>
</feature>
<sequence>MTQDSHKDSPTDTMADEKPKKVIVITDADALVLEKKLRVGQRVCNLSYIALLLMLTLNFLLSNDLNLMHLLVAIVPLAIFIPGLRKPHHRTYSWLCFVLLMYFLFLVPLLMSYWSLTYWVLTLLVTLLFVAAMMTSRWLQYWNYYLSTKQ</sequence>
<comment type="caution">
    <text evidence="2">The sequence shown here is derived from an EMBL/GenBank/DDBJ whole genome shotgun (WGS) entry which is preliminary data.</text>
</comment>
<dbReference type="EMBL" id="NHNI01000002">
    <property type="protein sequence ID" value="OZY84672.1"/>
    <property type="molecule type" value="Genomic_DNA"/>
</dbReference>
<keyword evidence="1" id="KW-0812">Transmembrane</keyword>